<dbReference type="InterPro" id="IPR019162">
    <property type="entry name" value="FancL_WD-rpt_cont_dom"/>
</dbReference>
<dbReference type="Gene3D" id="3.30.590.50">
    <property type="match status" value="2"/>
</dbReference>
<feature type="domain" description="RING-type" evidence="12">
    <location>
        <begin position="1070"/>
        <end position="1131"/>
    </location>
</feature>
<dbReference type="Pfam" id="PF18890">
    <property type="entry name" value="FANCL_d2"/>
    <property type="match status" value="1"/>
</dbReference>
<dbReference type="Gene3D" id="3.10.110.10">
    <property type="entry name" value="Ubiquitin Conjugating Enzyme"/>
    <property type="match status" value="1"/>
</dbReference>
<dbReference type="GO" id="GO:0008270">
    <property type="term" value="F:zinc ion binding"/>
    <property type="evidence" value="ECO:0007669"/>
    <property type="project" value="UniProtKB-KW"/>
</dbReference>
<dbReference type="AlphaFoldDB" id="A0A1V9ZIF2"/>
<protein>
    <recommendedName>
        <fullName evidence="3">glutamate--cysteine ligase</fullName>
        <ecNumber evidence="3">6.3.2.2</ecNumber>
    </recommendedName>
    <alternativeName>
        <fullName evidence="9">Gamma-ECS</fullName>
    </alternativeName>
    <alternativeName>
        <fullName evidence="8">Gamma-glutamylcysteine synthetase</fullName>
    </alternativeName>
</protein>
<evidence type="ECO:0000256" key="1">
    <source>
        <dbReference type="ARBA" id="ARBA00005006"/>
    </source>
</evidence>
<sequence>MGLLVVGTPLPWEQALEWLLHVRRNGILQFLETYHRVKDIRGDVLKWGDELEYGIFEIDHEAKTVRLSLRGSEILHELMEKEEKFHRADHPEEECNWVPEYGAWMVEATPRVPYGNFTSDLRRVEQSMRLRRARLLSALKKNEIAPTVTAFPLLGVGDYITPPVVKRGPIANSLYISDSIINPHPRFGTLTANIRKRRTQNVDIRVPLFKDVYTKQMLEDEAAWVAEHARPTYGDATSDIRSPGSRSPGSRSSASHSPLRSSLGSPLKNGSRSPVTTEVNDIKLSLDSEPVFKKLRRRQSSFTEQCEPYTGFIHMDAMAFGMGMCCLQVTFQAKNIDESRHLYDHLGVLSPIMLALTAATPILKGRLADTDVRWATIAASVDDRTPQERGVADASEAPANYSKMAGNGVKRLPKSRYEGISAFICNHKNGDDCHANLDHYNDVDIPYDEESYKTLVDNGVDDILAKHIAHLFIRDPLVLFEQRLHLDNKTATDHFENIQSTNWQTVRWKPPPPPTDGAAPPHIGWRTEFRSMEIQLTDFENAAFSVFMALVSRVILAFDLNLYVPLSKVNANMEIAHRVNAAVEESFYFRRHLAPPDVNECHQANCHVQCNATCLDDATKCIHGAESYETMTIAEIMLGKGCYYPGLIPLVNAYLDYINCDDTTRSLLDKYLALIAKRATGELPTAATWMRRFVCSHPEYAHDSVVTSGIAHDLMDACAKIGEGTQQCPELLGEIKIEPIRGNTGYQVPLKSDSVDTEKRCELLKRYIQRGYNCTYVNFRGFLDAPDDRQFLLRVTNVDETAGLKHAGLEVDAELKELLETHMDVVVRRLQQSSTLIAFVDELEVLVASILRLPARGMSVRAPVLSYFETLLEDVASIGWDRIAEVNTDEDGNWNGLQVKILDAKQRTHVVSFLMDAEYPKSPPLCGADIPEEMPPLQWSSSSTLSHAIDQVAAVLNKYQDFWDILDDIDKKCCVLEPQRPTRACKRRRLAVVPQLSLQFEISDPLNPRALVDVVWFGNETTVNPFREKMYRNLSKWRPADLLRKNLERILAITFPSPKTTKLDSFQEECGICYTYRLETDAGTSIIPDRTCDHKQCARPFHEVCLLEWLKSIATSRKSFQTIFGECPYCRQPIAAKFS</sequence>
<keyword evidence="10" id="KW-0862">Zinc</keyword>
<evidence type="ECO:0000256" key="11">
    <source>
        <dbReference type="SAM" id="MobiDB-lite"/>
    </source>
</evidence>
<evidence type="ECO:0000256" key="9">
    <source>
        <dbReference type="ARBA" id="ARBA00032122"/>
    </source>
</evidence>
<dbReference type="GO" id="GO:0006750">
    <property type="term" value="P:glutathione biosynthetic process"/>
    <property type="evidence" value="ECO:0007669"/>
    <property type="project" value="UniProtKB-UniPathway"/>
</dbReference>
<dbReference type="OrthoDB" id="7939818at2759"/>
<dbReference type="STRING" id="74557.A0A1V9ZIF2"/>
<feature type="compositionally biased region" description="Polar residues" evidence="11">
    <location>
        <begin position="268"/>
        <end position="279"/>
    </location>
</feature>
<dbReference type="PANTHER" id="PTHR11164">
    <property type="entry name" value="GLUTAMATE CYSTEINE LIGASE"/>
    <property type="match status" value="1"/>
</dbReference>
<dbReference type="Proteomes" id="UP000243217">
    <property type="component" value="Unassembled WGS sequence"/>
</dbReference>
<proteinExistence type="inferred from homology"/>
<evidence type="ECO:0000256" key="4">
    <source>
        <dbReference type="ARBA" id="ARBA00022598"/>
    </source>
</evidence>
<dbReference type="EC" id="6.3.2.2" evidence="3"/>
<dbReference type="EMBL" id="JNBS01001887">
    <property type="protein sequence ID" value="OQR97772.1"/>
    <property type="molecule type" value="Genomic_DNA"/>
</dbReference>
<dbReference type="SUPFAM" id="SSF55931">
    <property type="entry name" value="Glutamine synthetase/guanido kinase"/>
    <property type="match status" value="1"/>
</dbReference>
<dbReference type="InterPro" id="IPR004308">
    <property type="entry name" value="GCS"/>
</dbReference>
<evidence type="ECO:0000256" key="7">
    <source>
        <dbReference type="ARBA" id="ARBA00022840"/>
    </source>
</evidence>
<dbReference type="Gene3D" id="1.10.8.960">
    <property type="match status" value="1"/>
</dbReference>
<reference evidence="13 14" key="1">
    <citation type="journal article" date="2014" name="Genome Biol. Evol.">
        <title>The secreted proteins of Achlya hypogyna and Thraustotheca clavata identify the ancestral oomycete secretome and reveal gene acquisitions by horizontal gene transfer.</title>
        <authorList>
            <person name="Misner I."/>
            <person name="Blouin N."/>
            <person name="Leonard G."/>
            <person name="Richards T.A."/>
            <person name="Lane C.E."/>
        </authorList>
    </citation>
    <scope>NUCLEOTIDE SEQUENCE [LARGE SCALE GENOMIC DNA]</scope>
    <source>
        <strain evidence="13 14">ATCC 34112</strain>
    </source>
</reference>
<keyword evidence="14" id="KW-1185">Reference proteome</keyword>
<keyword evidence="10" id="KW-0479">Metal-binding</keyword>
<name>A0A1V9ZIF2_9STRA</name>
<accession>A0A1V9ZIF2</accession>
<evidence type="ECO:0000256" key="2">
    <source>
        <dbReference type="ARBA" id="ARBA00008100"/>
    </source>
</evidence>
<dbReference type="SMART" id="SM01197">
    <property type="entry name" value="FANCL_C"/>
    <property type="match status" value="1"/>
</dbReference>
<dbReference type="Gene3D" id="3.30.40.10">
    <property type="entry name" value="Zinc/RING finger domain, C3HC4 (zinc finger)"/>
    <property type="match status" value="1"/>
</dbReference>
<dbReference type="Pfam" id="PF18891">
    <property type="entry name" value="FANCL_d3"/>
    <property type="match status" value="1"/>
</dbReference>
<comment type="similarity">
    <text evidence="2">Belongs to the glutamate--cysteine ligase type 3 family.</text>
</comment>
<dbReference type="Pfam" id="PF09765">
    <property type="entry name" value="FANCL_d1"/>
    <property type="match status" value="1"/>
</dbReference>
<keyword evidence="5" id="KW-0317">Glutathione biosynthesis</keyword>
<dbReference type="Pfam" id="PF11793">
    <property type="entry name" value="FANCL_C"/>
    <property type="match status" value="1"/>
</dbReference>
<evidence type="ECO:0000313" key="13">
    <source>
        <dbReference type="EMBL" id="OQR97772.1"/>
    </source>
</evidence>
<keyword evidence="6" id="KW-0547">Nucleotide-binding</keyword>
<dbReference type="CDD" id="cd23786">
    <property type="entry name" value="ELF_FANCL"/>
    <property type="match status" value="1"/>
</dbReference>
<dbReference type="InterPro" id="IPR001841">
    <property type="entry name" value="Znf_RING"/>
</dbReference>
<dbReference type="GO" id="GO:0004357">
    <property type="term" value="F:glutamate-cysteine ligase activity"/>
    <property type="evidence" value="ECO:0007669"/>
    <property type="project" value="UniProtKB-EC"/>
</dbReference>
<dbReference type="InterPro" id="IPR016135">
    <property type="entry name" value="UBQ-conjugating_enzyme/RWD"/>
</dbReference>
<dbReference type="CDD" id="cd23831">
    <property type="entry name" value="DRWD-N_FANCL"/>
    <property type="match status" value="1"/>
</dbReference>
<dbReference type="PANTHER" id="PTHR11164:SF0">
    <property type="entry name" value="GLUTAMATE--CYSTEINE LIGASE CATALYTIC SUBUNIT"/>
    <property type="match status" value="1"/>
</dbReference>
<gene>
    <name evidence="13" type="ORF">THRCLA_06857</name>
</gene>
<feature type="region of interest" description="Disordered" evidence="11">
    <location>
        <begin position="234"/>
        <end position="279"/>
    </location>
</feature>
<dbReference type="InterPro" id="IPR043003">
    <property type="entry name" value="FANCL_d3_sf"/>
</dbReference>
<evidence type="ECO:0000259" key="12">
    <source>
        <dbReference type="PROSITE" id="PS50089"/>
    </source>
</evidence>
<feature type="compositionally biased region" description="Low complexity" evidence="11">
    <location>
        <begin position="241"/>
        <end position="267"/>
    </location>
</feature>
<keyword evidence="4 13" id="KW-0436">Ligase</keyword>
<dbReference type="InterPro" id="IPR043898">
    <property type="entry name" value="FANCL_d2"/>
</dbReference>
<evidence type="ECO:0000256" key="6">
    <source>
        <dbReference type="ARBA" id="ARBA00022741"/>
    </source>
</evidence>
<dbReference type="InterPro" id="IPR014746">
    <property type="entry name" value="Gln_synth/guanido_kin_cat_dom"/>
</dbReference>
<comment type="pathway">
    <text evidence="1">Sulfur metabolism; glutathione biosynthesis; glutathione from L-cysteine and L-glutamate: step 1/2.</text>
</comment>
<comment type="caution">
    <text evidence="13">The sequence shown here is derived from an EMBL/GenBank/DDBJ whole genome shotgun (WGS) entry which is preliminary data.</text>
</comment>
<evidence type="ECO:0000256" key="3">
    <source>
        <dbReference type="ARBA" id="ARBA00012220"/>
    </source>
</evidence>
<dbReference type="CDD" id="cd16490">
    <property type="entry name" value="RING-CH-C4HC3_FANCL"/>
    <property type="match status" value="1"/>
</dbReference>
<keyword evidence="10" id="KW-0863">Zinc-finger</keyword>
<dbReference type="Gene3D" id="3.10.110.20">
    <property type="entry name" value="RWD domain-like"/>
    <property type="match status" value="1"/>
</dbReference>
<dbReference type="InterPro" id="IPR026850">
    <property type="entry name" value="FANCL_C"/>
</dbReference>
<evidence type="ECO:0000256" key="5">
    <source>
        <dbReference type="ARBA" id="ARBA00022684"/>
    </source>
</evidence>
<dbReference type="PROSITE" id="PS50089">
    <property type="entry name" value="ZF_RING_2"/>
    <property type="match status" value="1"/>
</dbReference>
<organism evidence="13 14">
    <name type="scientific">Thraustotheca clavata</name>
    <dbReference type="NCBI Taxonomy" id="74557"/>
    <lineage>
        <taxon>Eukaryota</taxon>
        <taxon>Sar</taxon>
        <taxon>Stramenopiles</taxon>
        <taxon>Oomycota</taxon>
        <taxon>Saprolegniomycetes</taxon>
        <taxon>Saprolegniales</taxon>
        <taxon>Achlyaceae</taxon>
        <taxon>Thraustotheca</taxon>
    </lineage>
</organism>
<dbReference type="Pfam" id="PF03074">
    <property type="entry name" value="GCS"/>
    <property type="match status" value="1"/>
</dbReference>
<dbReference type="UniPathway" id="UPA00142">
    <property type="reaction ID" value="UER00209"/>
</dbReference>
<dbReference type="SUPFAM" id="SSF57850">
    <property type="entry name" value="RING/U-box"/>
    <property type="match status" value="1"/>
</dbReference>
<keyword evidence="7" id="KW-0067">ATP-binding</keyword>
<dbReference type="CDD" id="cd23832">
    <property type="entry name" value="DRWD-C_FANCL"/>
    <property type="match status" value="1"/>
</dbReference>
<dbReference type="InterPro" id="IPR013083">
    <property type="entry name" value="Znf_RING/FYVE/PHD"/>
</dbReference>
<dbReference type="GO" id="GO:0005524">
    <property type="term" value="F:ATP binding"/>
    <property type="evidence" value="ECO:0007669"/>
    <property type="project" value="UniProtKB-KW"/>
</dbReference>
<evidence type="ECO:0000256" key="10">
    <source>
        <dbReference type="PROSITE-ProRule" id="PRU00175"/>
    </source>
</evidence>
<evidence type="ECO:0000256" key="8">
    <source>
        <dbReference type="ARBA" id="ARBA00030585"/>
    </source>
</evidence>
<dbReference type="InterPro" id="IPR044037">
    <property type="entry name" value="FANCL_d3"/>
</dbReference>
<evidence type="ECO:0000313" key="14">
    <source>
        <dbReference type="Proteomes" id="UP000243217"/>
    </source>
</evidence>